<accession>A0AAN4R2I4</accession>
<evidence type="ECO:0000256" key="1">
    <source>
        <dbReference type="SAM" id="MobiDB-lite"/>
    </source>
</evidence>
<dbReference type="AlphaFoldDB" id="A0AAN4R2I4"/>
<gene>
    <name evidence="2" type="ORF">ABO01nite_14220</name>
</gene>
<evidence type="ECO:0000313" key="3">
    <source>
        <dbReference type="Proteomes" id="UP000321287"/>
    </source>
</evidence>
<comment type="caution">
    <text evidence="2">The sequence shown here is derived from an EMBL/GenBank/DDBJ whole genome shotgun (WGS) entry which is preliminary data.</text>
</comment>
<protein>
    <submittedName>
        <fullName evidence="2">Uncharacterized protein</fullName>
    </submittedName>
</protein>
<organism evidence="2 3">
    <name type="scientific">Asaia bogorensis NBRC 16594</name>
    <dbReference type="NCBI Taxonomy" id="1231624"/>
    <lineage>
        <taxon>Bacteria</taxon>
        <taxon>Pseudomonadati</taxon>
        <taxon>Pseudomonadota</taxon>
        <taxon>Alphaproteobacteria</taxon>
        <taxon>Acetobacterales</taxon>
        <taxon>Acetobacteraceae</taxon>
        <taxon>Asaia</taxon>
    </lineage>
</organism>
<feature type="compositionally biased region" description="Basic and acidic residues" evidence="1">
    <location>
        <begin position="1"/>
        <end position="20"/>
    </location>
</feature>
<keyword evidence="3" id="KW-1185">Reference proteome</keyword>
<dbReference type="Proteomes" id="UP000321287">
    <property type="component" value="Unassembled WGS sequence"/>
</dbReference>
<reference evidence="2 3" key="1">
    <citation type="submission" date="2019-07" db="EMBL/GenBank/DDBJ databases">
        <title>Whole genome shotgun sequence of Asaia bogorensis NBRC 16594.</title>
        <authorList>
            <person name="Hosoyama A."/>
            <person name="Uohara A."/>
            <person name="Ohji S."/>
            <person name="Ichikawa N."/>
        </authorList>
    </citation>
    <scope>NUCLEOTIDE SEQUENCE [LARGE SCALE GENOMIC DNA]</scope>
    <source>
        <strain evidence="2 3">NBRC 16594</strain>
    </source>
</reference>
<proteinExistence type="predicted"/>
<feature type="region of interest" description="Disordered" evidence="1">
    <location>
        <begin position="1"/>
        <end position="40"/>
    </location>
</feature>
<name>A0AAN4R2I4_9PROT</name>
<dbReference type="EMBL" id="BJVS01000003">
    <property type="protein sequence ID" value="GEL53415.1"/>
    <property type="molecule type" value="Genomic_DNA"/>
</dbReference>
<sequence length="79" mass="8761">MGAQEGDGKKQDNQTADYEKQAPLAPGSCRRGRGGRVGRSMARRLGPVRARLISHLFSSSITQTKGEHMRLLEFETYVI</sequence>
<evidence type="ECO:0000313" key="2">
    <source>
        <dbReference type="EMBL" id="GEL53415.1"/>
    </source>
</evidence>